<sequence length="160" mass="18020">MSSIKLYPPQKPKPSDPNFFSLNPLPQVLQTPTGLAILELQGTINLPHVETREDGTVKDGQEAQIGRLVFPDYNPDFEDPQSTAWMKKVYLFVGQHQRLQGEAKKLPKAIAVIKRRDMGSAKNGDVGMMRDDDEFPEELEVVDIVKYKLVFSQRPEPVGT</sequence>
<dbReference type="InterPro" id="IPR018607">
    <property type="entry name" value="Ctf8"/>
</dbReference>
<dbReference type="EMBL" id="JAKWBI020000016">
    <property type="protein sequence ID" value="KAJ2906272.1"/>
    <property type="molecule type" value="Genomic_DNA"/>
</dbReference>
<dbReference type="Proteomes" id="UP001201980">
    <property type="component" value="Unassembled WGS sequence"/>
</dbReference>
<comment type="subcellular location">
    <subcellularLocation>
        <location evidence="1">Nucleus</location>
    </subcellularLocation>
</comment>
<dbReference type="GO" id="GO:0007064">
    <property type="term" value="P:mitotic sister chromatid cohesion"/>
    <property type="evidence" value="ECO:0007669"/>
    <property type="project" value="InterPro"/>
</dbReference>
<protein>
    <recommendedName>
        <fullName evidence="9">Chromosome transmission fidelity protein 8</fullName>
    </recommendedName>
</protein>
<dbReference type="PANTHER" id="PTHR28605">
    <property type="entry name" value="CTF8, CHROMOSOME TRANSMISSION FIDELITY FACTOR 8 HOMOLOG (S. CEREVISIAE)"/>
    <property type="match status" value="1"/>
</dbReference>
<organism evidence="7 8">
    <name type="scientific">Zalerion maritima</name>
    <dbReference type="NCBI Taxonomy" id="339359"/>
    <lineage>
        <taxon>Eukaryota</taxon>
        <taxon>Fungi</taxon>
        <taxon>Dikarya</taxon>
        <taxon>Ascomycota</taxon>
        <taxon>Pezizomycotina</taxon>
        <taxon>Sordariomycetes</taxon>
        <taxon>Lulworthiomycetidae</taxon>
        <taxon>Lulworthiales</taxon>
        <taxon>Lulworthiaceae</taxon>
        <taxon>Zalerion</taxon>
    </lineage>
</organism>
<accession>A0AAD5S578</accession>
<dbReference type="GO" id="GO:0006260">
    <property type="term" value="P:DNA replication"/>
    <property type="evidence" value="ECO:0007669"/>
    <property type="project" value="UniProtKB-KW"/>
</dbReference>
<dbReference type="Pfam" id="PF09696">
    <property type="entry name" value="Ctf8"/>
    <property type="match status" value="1"/>
</dbReference>
<proteinExistence type="inferred from homology"/>
<evidence type="ECO:0000256" key="4">
    <source>
        <dbReference type="ARBA" id="ARBA00023242"/>
    </source>
</evidence>
<keyword evidence="5" id="KW-0131">Cell cycle</keyword>
<evidence type="ECO:0000256" key="2">
    <source>
        <dbReference type="ARBA" id="ARBA00022705"/>
    </source>
</evidence>
<comment type="caution">
    <text evidence="7">The sequence shown here is derived from an EMBL/GenBank/DDBJ whole genome shotgun (WGS) entry which is preliminary data.</text>
</comment>
<name>A0AAD5S578_9PEZI</name>
<evidence type="ECO:0008006" key="9">
    <source>
        <dbReference type="Google" id="ProtNLM"/>
    </source>
</evidence>
<evidence type="ECO:0000256" key="5">
    <source>
        <dbReference type="ARBA" id="ARBA00023306"/>
    </source>
</evidence>
<evidence type="ECO:0000256" key="6">
    <source>
        <dbReference type="ARBA" id="ARBA00038447"/>
    </source>
</evidence>
<dbReference type="GO" id="GO:0003677">
    <property type="term" value="F:DNA binding"/>
    <property type="evidence" value="ECO:0007669"/>
    <property type="project" value="UniProtKB-KW"/>
</dbReference>
<gene>
    <name evidence="7" type="ORF">MKZ38_002351</name>
</gene>
<comment type="similarity">
    <text evidence="6">Belongs to the CTF8 family.</text>
</comment>
<reference evidence="7" key="1">
    <citation type="submission" date="2022-07" db="EMBL/GenBank/DDBJ databases">
        <title>Draft genome sequence of Zalerion maritima ATCC 34329, a (micro)plastics degrading marine fungus.</title>
        <authorList>
            <person name="Paco A."/>
            <person name="Goncalves M.F.M."/>
            <person name="Rocha-Santos T.A.P."/>
            <person name="Alves A."/>
        </authorList>
    </citation>
    <scope>NUCLEOTIDE SEQUENCE</scope>
    <source>
        <strain evidence="7">ATCC 34329</strain>
    </source>
</reference>
<evidence type="ECO:0000313" key="7">
    <source>
        <dbReference type="EMBL" id="KAJ2906272.1"/>
    </source>
</evidence>
<keyword evidence="3" id="KW-0238">DNA-binding</keyword>
<keyword evidence="4" id="KW-0539">Nucleus</keyword>
<evidence type="ECO:0000256" key="3">
    <source>
        <dbReference type="ARBA" id="ARBA00023125"/>
    </source>
</evidence>
<keyword evidence="2" id="KW-0235">DNA replication</keyword>
<evidence type="ECO:0000256" key="1">
    <source>
        <dbReference type="ARBA" id="ARBA00004123"/>
    </source>
</evidence>
<dbReference type="PANTHER" id="PTHR28605:SF1">
    <property type="entry name" value="CHROMOSOME TRANSMISSION FIDELITY FACTOR 8"/>
    <property type="match status" value="1"/>
</dbReference>
<dbReference type="AlphaFoldDB" id="A0AAD5S578"/>
<keyword evidence="8" id="KW-1185">Reference proteome</keyword>
<evidence type="ECO:0000313" key="8">
    <source>
        <dbReference type="Proteomes" id="UP001201980"/>
    </source>
</evidence>
<dbReference type="GO" id="GO:0031390">
    <property type="term" value="C:Ctf18 RFC-like complex"/>
    <property type="evidence" value="ECO:0007669"/>
    <property type="project" value="InterPro"/>
</dbReference>